<gene>
    <name evidence="2" type="ORF">TWF730_003313</name>
</gene>
<organism evidence="2 3">
    <name type="scientific">Orbilia blumenaviensis</name>
    <dbReference type="NCBI Taxonomy" id="1796055"/>
    <lineage>
        <taxon>Eukaryota</taxon>
        <taxon>Fungi</taxon>
        <taxon>Dikarya</taxon>
        <taxon>Ascomycota</taxon>
        <taxon>Pezizomycotina</taxon>
        <taxon>Orbiliomycetes</taxon>
        <taxon>Orbiliales</taxon>
        <taxon>Orbiliaceae</taxon>
        <taxon>Orbilia</taxon>
    </lineage>
</organism>
<sequence length="260" mass="29019">MKFLNCIYTLSCFGPGADRPINPINTKATMNASNIIPLEIPIGHLEPFETRPVVKLPVLPDIKNKKVLKEILKVDKKMRDKVEGSSQNGTSPVGESTGSRFKKAFSKPKGDEPSYARTGIIIIGEVVGDIIGSKGASLDQDKQEEIKQSFLTDNQAHYLAICYRMEQHIHSYGDWGEITTRELADVFRGYIGALSSENEIGLKGIHVWLHKLLEKAVLNEIEYAEWLAGHARRAARIAKEGSQYFNQRSYNREGGESDES</sequence>
<dbReference type="AlphaFoldDB" id="A0AAV9U573"/>
<evidence type="ECO:0000313" key="2">
    <source>
        <dbReference type="EMBL" id="KAK6335937.1"/>
    </source>
</evidence>
<dbReference type="Proteomes" id="UP001373714">
    <property type="component" value="Unassembled WGS sequence"/>
</dbReference>
<evidence type="ECO:0000313" key="3">
    <source>
        <dbReference type="Proteomes" id="UP001373714"/>
    </source>
</evidence>
<name>A0AAV9U573_9PEZI</name>
<feature type="compositionally biased region" description="Polar residues" evidence="1">
    <location>
        <begin position="84"/>
        <end position="99"/>
    </location>
</feature>
<keyword evidence="3" id="KW-1185">Reference proteome</keyword>
<comment type="caution">
    <text evidence="2">The sequence shown here is derived from an EMBL/GenBank/DDBJ whole genome shotgun (WGS) entry which is preliminary data.</text>
</comment>
<dbReference type="EMBL" id="JAVHNS010000014">
    <property type="protein sequence ID" value="KAK6335937.1"/>
    <property type="molecule type" value="Genomic_DNA"/>
</dbReference>
<feature type="region of interest" description="Disordered" evidence="1">
    <location>
        <begin position="79"/>
        <end position="113"/>
    </location>
</feature>
<protein>
    <submittedName>
        <fullName evidence="2">Uncharacterized protein</fullName>
    </submittedName>
</protein>
<accession>A0AAV9U573</accession>
<reference evidence="2 3" key="1">
    <citation type="submission" date="2019-10" db="EMBL/GenBank/DDBJ databases">
        <authorList>
            <person name="Palmer J.M."/>
        </authorList>
    </citation>
    <scope>NUCLEOTIDE SEQUENCE [LARGE SCALE GENOMIC DNA]</scope>
    <source>
        <strain evidence="2 3">TWF730</strain>
    </source>
</reference>
<evidence type="ECO:0000256" key="1">
    <source>
        <dbReference type="SAM" id="MobiDB-lite"/>
    </source>
</evidence>
<proteinExistence type="predicted"/>